<evidence type="ECO:0000256" key="2">
    <source>
        <dbReference type="ARBA" id="ARBA00023136"/>
    </source>
</evidence>
<evidence type="ECO:0000256" key="5">
    <source>
        <dbReference type="SAM" id="MobiDB-lite"/>
    </source>
</evidence>
<keyword evidence="8" id="KW-1185">Reference proteome</keyword>
<dbReference type="EMBL" id="CP071091">
    <property type="protein sequence ID" value="QSQ14776.1"/>
    <property type="molecule type" value="Genomic_DNA"/>
</dbReference>
<sequence length="163" mass="18230">MRPLLLAVFVTVLGCAARQPVAVISPQTQTSDAPVTARPELERSSSMTESPDVELIPLTMEPVYFELDSTTLMPEFRDTLTQLADALRKRPEARVSITGHTCELGTTEYNLALGQRRASVVRDYLRRLGVESSRLSTLSYGEERPLSTTALEKNRRAEVQWLH</sequence>
<evidence type="ECO:0000313" key="7">
    <source>
        <dbReference type="EMBL" id="QSQ14776.1"/>
    </source>
</evidence>
<feature type="domain" description="OmpA-like" evidence="6">
    <location>
        <begin position="52"/>
        <end position="163"/>
    </location>
</feature>
<dbReference type="InterPro" id="IPR006664">
    <property type="entry name" value="OMP_bac"/>
</dbReference>
<dbReference type="PANTHER" id="PTHR30329">
    <property type="entry name" value="STATOR ELEMENT OF FLAGELLAR MOTOR COMPLEX"/>
    <property type="match status" value="1"/>
</dbReference>
<feature type="region of interest" description="Disordered" evidence="5">
    <location>
        <begin position="26"/>
        <end position="50"/>
    </location>
</feature>
<dbReference type="PROSITE" id="PS51123">
    <property type="entry name" value="OMPA_2"/>
    <property type="match status" value="1"/>
</dbReference>
<organism evidence="7 8">
    <name type="scientific">Myxococcus landrumensis</name>
    <dbReference type="NCBI Taxonomy" id="2813577"/>
    <lineage>
        <taxon>Bacteria</taxon>
        <taxon>Pseudomonadati</taxon>
        <taxon>Myxococcota</taxon>
        <taxon>Myxococcia</taxon>
        <taxon>Myxococcales</taxon>
        <taxon>Cystobacterineae</taxon>
        <taxon>Myxococcaceae</taxon>
        <taxon>Myxococcus</taxon>
    </lineage>
</organism>
<dbReference type="InterPro" id="IPR036737">
    <property type="entry name" value="OmpA-like_sf"/>
</dbReference>
<evidence type="ECO:0000256" key="4">
    <source>
        <dbReference type="PROSITE-ProRule" id="PRU00473"/>
    </source>
</evidence>
<keyword evidence="2 4" id="KW-0472">Membrane</keyword>
<dbReference type="Proteomes" id="UP000663090">
    <property type="component" value="Chromosome"/>
</dbReference>
<dbReference type="InterPro" id="IPR050330">
    <property type="entry name" value="Bact_OuterMem_StrucFunc"/>
</dbReference>
<evidence type="ECO:0000256" key="3">
    <source>
        <dbReference type="ARBA" id="ARBA00023237"/>
    </source>
</evidence>
<dbReference type="PANTHER" id="PTHR30329:SF21">
    <property type="entry name" value="LIPOPROTEIN YIAD-RELATED"/>
    <property type="match status" value="1"/>
</dbReference>
<comment type="subcellular location">
    <subcellularLocation>
        <location evidence="1">Cell outer membrane</location>
    </subcellularLocation>
</comment>
<dbReference type="PRINTS" id="PR01021">
    <property type="entry name" value="OMPADOMAIN"/>
</dbReference>
<reference evidence="7 8" key="1">
    <citation type="submission" date="2021-02" db="EMBL/GenBank/DDBJ databases">
        <title>De Novo genome assembly of isolated myxobacteria.</title>
        <authorList>
            <person name="Stevens D.C."/>
        </authorList>
    </citation>
    <scope>NUCLEOTIDE SEQUENCE [LARGE SCALE GENOMIC DNA]</scope>
    <source>
        <strain evidence="7 8">SCHIC003</strain>
    </source>
</reference>
<proteinExistence type="predicted"/>
<dbReference type="PROSITE" id="PS51257">
    <property type="entry name" value="PROKAR_LIPOPROTEIN"/>
    <property type="match status" value="1"/>
</dbReference>
<evidence type="ECO:0000259" key="6">
    <source>
        <dbReference type="PROSITE" id="PS51123"/>
    </source>
</evidence>
<gene>
    <name evidence="7" type="ORF">JY572_01415</name>
</gene>
<dbReference type="SUPFAM" id="SSF103088">
    <property type="entry name" value="OmpA-like"/>
    <property type="match status" value="1"/>
</dbReference>
<evidence type="ECO:0000313" key="8">
    <source>
        <dbReference type="Proteomes" id="UP000663090"/>
    </source>
</evidence>
<dbReference type="Pfam" id="PF00691">
    <property type="entry name" value="OmpA"/>
    <property type="match status" value="1"/>
</dbReference>
<dbReference type="Gene3D" id="3.30.1330.60">
    <property type="entry name" value="OmpA-like domain"/>
    <property type="match status" value="1"/>
</dbReference>
<dbReference type="RefSeq" id="WP_206716534.1">
    <property type="nucleotide sequence ID" value="NZ_CP071091.1"/>
</dbReference>
<evidence type="ECO:0000256" key="1">
    <source>
        <dbReference type="ARBA" id="ARBA00004442"/>
    </source>
</evidence>
<protein>
    <submittedName>
        <fullName evidence="7">OmpA family protein</fullName>
    </submittedName>
</protein>
<dbReference type="CDD" id="cd07185">
    <property type="entry name" value="OmpA_C-like"/>
    <property type="match status" value="1"/>
</dbReference>
<keyword evidence="3" id="KW-0998">Cell outer membrane</keyword>
<name>A0ABX7NBL3_9BACT</name>
<accession>A0ABX7NBL3</accession>
<dbReference type="InterPro" id="IPR006665">
    <property type="entry name" value="OmpA-like"/>
</dbReference>